<dbReference type="GO" id="GO:0005506">
    <property type="term" value="F:iron ion binding"/>
    <property type="evidence" value="ECO:0007669"/>
    <property type="project" value="InterPro"/>
</dbReference>
<evidence type="ECO:0000313" key="11">
    <source>
        <dbReference type="Proteomes" id="UP000301751"/>
    </source>
</evidence>
<keyword evidence="4" id="KW-0249">Electron transport</keyword>
<dbReference type="PANTHER" id="PTHR40942">
    <property type="match status" value="1"/>
</dbReference>
<dbReference type="GO" id="GO:0009055">
    <property type="term" value="F:electron transfer activity"/>
    <property type="evidence" value="ECO:0007669"/>
    <property type="project" value="InterPro"/>
</dbReference>
<dbReference type="EMBL" id="BJCL01000010">
    <property type="protein sequence ID" value="GCL64644.1"/>
    <property type="molecule type" value="Genomic_DNA"/>
</dbReference>
<keyword evidence="8" id="KW-1133">Transmembrane helix</keyword>
<evidence type="ECO:0000313" key="10">
    <source>
        <dbReference type="EMBL" id="GCL64644.1"/>
    </source>
</evidence>
<keyword evidence="5 6" id="KW-0408">Iron</keyword>
<evidence type="ECO:0000256" key="2">
    <source>
        <dbReference type="ARBA" id="ARBA00022617"/>
    </source>
</evidence>
<evidence type="ECO:0000256" key="6">
    <source>
        <dbReference type="PROSITE-ProRule" id="PRU00433"/>
    </source>
</evidence>
<dbReference type="PROSITE" id="PS51007">
    <property type="entry name" value="CYTC"/>
    <property type="match status" value="1"/>
</dbReference>
<keyword evidence="1" id="KW-0813">Transport</keyword>
<dbReference type="Proteomes" id="UP000301751">
    <property type="component" value="Unassembled WGS sequence"/>
</dbReference>
<comment type="caution">
    <text evidence="10">The sequence shown here is derived from an EMBL/GenBank/DDBJ whole genome shotgun (WGS) entry which is preliminary data.</text>
</comment>
<gene>
    <name evidence="10" type="ORF">AQPW35_37250</name>
</gene>
<dbReference type="InterPro" id="IPR036909">
    <property type="entry name" value="Cyt_c-like_dom_sf"/>
</dbReference>
<evidence type="ECO:0000259" key="9">
    <source>
        <dbReference type="PROSITE" id="PS51007"/>
    </source>
</evidence>
<organism evidence="10 11">
    <name type="scientific">Pseudaquabacterium pictum</name>
    <dbReference type="NCBI Taxonomy" id="2315236"/>
    <lineage>
        <taxon>Bacteria</taxon>
        <taxon>Pseudomonadati</taxon>
        <taxon>Pseudomonadota</taxon>
        <taxon>Betaproteobacteria</taxon>
        <taxon>Burkholderiales</taxon>
        <taxon>Sphaerotilaceae</taxon>
        <taxon>Pseudaquabacterium</taxon>
    </lineage>
</organism>
<dbReference type="PANTHER" id="PTHR40942:SF4">
    <property type="entry name" value="CYTOCHROME C5"/>
    <property type="match status" value="1"/>
</dbReference>
<feature type="region of interest" description="Disordered" evidence="7">
    <location>
        <begin position="1"/>
        <end position="29"/>
    </location>
</feature>
<feature type="transmembrane region" description="Helical" evidence="8">
    <location>
        <begin position="37"/>
        <end position="59"/>
    </location>
</feature>
<sequence length="202" mass="20282">MLQTHENRAPSEDPMSDAQHPEHEANHEGPIRTPQQLIGAVVASFVVPIVVIIMLANFVDFGSKSGAGSDSMTAEAVARRLQPVGSIVLKDASAPVVLKTGEQVYTAQCAACHASGAAGAPKLGDAAAWGARIKTGYDALLTSALKGKGAMGAQGGGEISDLEIGRAVVYLANQAGAKFAEPAVPAAAAASAASAPEAAASK</sequence>
<feature type="domain" description="Cytochrome c" evidence="9">
    <location>
        <begin position="96"/>
        <end position="175"/>
    </location>
</feature>
<evidence type="ECO:0000256" key="8">
    <source>
        <dbReference type="SAM" id="Phobius"/>
    </source>
</evidence>
<dbReference type="InterPro" id="IPR009056">
    <property type="entry name" value="Cyt_c-like_dom"/>
</dbReference>
<dbReference type="SUPFAM" id="SSF46626">
    <property type="entry name" value="Cytochrome c"/>
    <property type="match status" value="1"/>
</dbReference>
<reference evidence="11" key="1">
    <citation type="submission" date="2019-03" db="EMBL/GenBank/DDBJ databases">
        <title>Aquabacterium pictum sp.nov., the first bacteriochlorophyll a-containing freshwater bacterium in the genus Aquabacterium of the class Betaproteobacteria.</title>
        <authorList>
            <person name="Hirose S."/>
            <person name="Tank M."/>
            <person name="Hara E."/>
            <person name="Tamaki H."/>
            <person name="Takaichi S."/>
            <person name="Haruta S."/>
            <person name="Hanada S."/>
        </authorList>
    </citation>
    <scope>NUCLEOTIDE SEQUENCE [LARGE SCALE GENOMIC DNA]</scope>
    <source>
        <strain evidence="11">W35</strain>
    </source>
</reference>
<proteinExistence type="predicted"/>
<dbReference type="Pfam" id="PF13442">
    <property type="entry name" value="Cytochrome_CBB3"/>
    <property type="match status" value="1"/>
</dbReference>
<evidence type="ECO:0000256" key="1">
    <source>
        <dbReference type="ARBA" id="ARBA00022448"/>
    </source>
</evidence>
<keyword evidence="8" id="KW-0472">Membrane</keyword>
<evidence type="ECO:0000256" key="5">
    <source>
        <dbReference type="ARBA" id="ARBA00023004"/>
    </source>
</evidence>
<keyword evidence="3 6" id="KW-0479">Metal-binding</keyword>
<dbReference type="InterPro" id="IPR002323">
    <property type="entry name" value="Cyt_CIE"/>
</dbReference>
<feature type="compositionally biased region" description="Basic and acidic residues" evidence="7">
    <location>
        <begin position="19"/>
        <end position="29"/>
    </location>
</feature>
<feature type="compositionally biased region" description="Basic and acidic residues" evidence="7">
    <location>
        <begin position="1"/>
        <end position="11"/>
    </location>
</feature>
<dbReference type="AlphaFoldDB" id="A0A480ASY2"/>
<keyword evidence="11" id="KW-1185">Reference proteome</keyword>
<keyword evidence="2 6" id="KW-0349">Heme</keyword>
<evidence type="ECO:0000256" key="4">
    <source>
        <dbReference type="ARBA" id="ARBA00022982"/>
    </source>
</evidence>
<accession>A0A480ASY2</accession>
<evidence type="ECO:0000256" key="3">
    <source>
        <dbReference type="ARBA" id="ARBA00022723"/>
    </source>
</evidence>
<dbReference type="Gene3D" id="1.10.760.10">
    <property type="entry name" value="Cytochrome c-like domain"/>
    <property type="match status" value="1"/>
</dbReference>
<name>A0A480ASY2_9BURK</name>
<evidence type="ECO:0000256" key="7">
    <source>
        <dbReference type="SAM" id="MobiDB-lite"/>
    </source>
</evidence>
<keyword evidence="8" id="KW-0812">Transmembrane</keyword>
<dbReference type="PRINTS" id="PR00607">
    <property type="entry name" value="CYTCHROMECIE"/>
</dbReference>
<dbReference type="GO" id="GO:0020037">
    <property type="term" value="F:heme binding"/>
    <property type="evidence" value="ECO:0007669"/>
    <property type="project" value="InterPro"/>
</dbReference>
<protein>
    <recommendedName>
        <fullName evidence="9">Cytochrome c domain-containing protein</fullName>
    </recommendedName>
</protein>